<evidence type="ECO:0000256" key="2">
    <source>
        <dbReference type="ARBA" id="ARBA00022679"/>
    </source>
</evidence>
<dbReference type="KEGG" id="alka:J0B03_02145"/>
<dbReference type="RefSeq" id="WP_207300243.1">
    <property type="nucleotide sequence ID" value="NZ_CP071444.1"/>
</dbReference>
<keyword evidence="2 8" id="KW-0808">Transferase</keyword>
<evidence type="ECO:0000313" key="11">
    <source>
        <dbReference type="EMBL" id="QSX08902.1"/>
    </source>
</evidence>
<comment type="subcellular location">
    <subcellularLocation>
        <location evidence="8">Cytoplasm</location>
    </subcellularLocation>
</comment>
<dbReference type="PANTHER" id="PTHR21299">
    <property type="entry name" value="CYTIDYLATE KINASE/PANTOATE-BETA-ALANINE LIGASE"/>
    <property type="match status" value="1"/>
</dbReference>
<dbReference type="InterPro" id="IPR003136">
    <property type="entry name" value="Cytidylate_kin"/>
</dbReference>
<dbReference type="Pfam" id="PF02224">
    <property type="entry name" value="Cytidylate_kin"/>
    <property type="match status" value="1"/>
</dbReference>
<dbReference type="SUPFAM" id="SSF52540">
    <property type="entry name" value="P-loop containing nucleoside triphosphate hydrolases"/>
    <property type="match status" value="1"/>
</dbReference>
<name>A0A975AHX7_9FIRM</name>
<gene>
    <name evidence="8" type="primary">cmk</name>
    <name evidence="11" type="ORF">J0B03_02145</name>
</gene>
<dbReference type="InterPro" id="IPR011994">
    <property type="entry name" value="Cytidylate_kinase_dom"/>
</dbReference>
<evidence type="ECO:0000256" key="6">
    <source>
        <dbReference type="ARBA" id="ARBA00047615"/>
    </source>
</evidence>
<dbReference type="Gene3D" id="3.40.50.300">
    <property type="entry name" value="P-loop containing nucleotide triphosphate hydrolases"/>
    <property type="match status" value="1"/>
</dbReference>
<dbReference type="PANTHER" id="PTHR21299:SF2">
    <property type="entry name" value="CYTIDYLATE KINASE"/>
    <property type="match status" value="1"/>
</dbReference>
<evidence type="ECO:0000313" key="12">
    <source>
        <dbReference type="Proteomes" id="UP000663499"/>
    </source>
</evidence>
<evidence type="ECO:0000256" key="9">
    <source>
        <dbReference type="SAM" id="MobiDB-lite"/>
    </source>
</evidence>
<keyword evidence="4 8" id="KW-0418">Kinase</keyword>
<keyword evidence="5 8" id="KW-0067">ATP-binding</keyword>
<keyword evidence="8" id="KW-0963">Cytoplasm</keyword>
<dbReference type="GO" id="GO:0036431">
    <property type="term" value="F:dCMP kinase activity"/>
    <property type="evidence" value="ECO:0007669"/>
    <property type="project" value="InterPro"/>
</dbReference>
<evidence type="ECO:0000256" key="4">
    <source>
        <dbReference type="ARBA" id="ARBA00022777"/>
    </source>
</evidence>
<dbReference type="GO" id="GO:0005829">
    <property type="term" value="C:cytosol"/>
    <property type="evidence" value="ECO:0007669"/>
    <property type="project" value="TreeGrafter"/>
</dbReference>
<comment type="similarity">
    <text evidence="1 8">Belongs to the cytidylate kinase family. Type 1 subfamily.</text>
</comment>
<dbReference type="AlphaFoldDB" id="A0A975AHX7"/>
<dbReference type="EC" id="2.7.4.25" evidence="8"/>
<protein>
    <recommendedName>
        <fullName evidence="8">Cytidylate kinase</fullName>
        <shortName evidence="8">CK</shortName>
        <ecNumber evidence="8">2.7.4.25</ecNumber>
    </recommendedName>
    <alternativeName>
        <fullName evidence="8">Cytidine monophosphate kinase</fullName>
        <shortName evidence="8">CMP kinase</shortName>
    </alternativeName>
</protein>
<evidence type="ECO:0000256" key="1">
    <source>
        <dbReference type="ARBA" id="ARBA00009427"/>
    </source>
</evidence>
<dbReference type="HAMAP" id="MF_00238">
    <property type="entry name" value="Cytidyl_kinase_type1"/>
    <property type="match status" value="1"/>
</dbReference>
<dbReference type="Proteomes" id="UP000663499">
    <property type="component" value="Chromosome"/>
</dbReference>
<organism evidence="11 12">
    <name type="scientific">Alkalibacter rhizosphaerae</name>
    <dbReference type="NCBI Taxonomy" id="2815577"/>
    <lineage>
        <taxon>Bacteria</taxon>
        <taxon>Bacillati</taxon>
        <taxon>Bacillota</taxon>
        <taxon>Clostridia</taxon>
        <taxon>Eubacteriales</taxon>
        <taxon>Eubacteriaceae</taxon>
        <taxon>Alkalibacter</taxon>
    </lineage>
</organism>
<keyword evidence="12" id="KW-1185">Reference proteome</keyword>
<proteinExistence type="inferred from homology"/>
<dbReference type="InterPro" id="IPR027417">
    <property type="entry name" value="P-loop_NTPase"/>
</dbReference>
<evidence type="ECO:0000256" key="8">
    <source>
        <dbReference type="HAMAP-Rule" id="MF_00238"/>
    </source>
</evidence>
<keyword evidence="3 8" id="KW-0547">Nucleotide-binding</keyword>
<dbReference type="GO" id="GO:0005524">
    <property type="term" value="F:ATP binding"/>
    <property type="evidence" value="ECO:0007669"/>
    <property type="project" value="UniProtKB-UniRule"/>
</dbReference>
<comment type="catalytic activity">
    <reaction evidence="6 8">
        <text>dCMP + ATP = dCDP + ADP</text>
        <dbReference type="Rhea" id="RHEA:25094"/>
        <dbReference type="ChEBI" id="CHEBI:30616"/>
        <dbReference type="ChEBI" id="CHEBI:57566"/>
        <dbReference type="ChEBI" id="CHEBI:58593"/>
        <dbReference type="ChEBI" id="CHEBI:456216"/>
        <dbReference type="EC" id="2.7.4.25"/>
    </reaction>
</comment>
<reference evidence="11" key="1">
    <citation type="submission" date="2021-03" db="EMBL/GenBank/DDBJ databases">
        <title>Alkalibacter marinus sp. nov., isolated from tidal flat sediment.</title>
        <authorList>
            <person name="Namirimu T."/>
            <person name="Yang J.-A."/>
            <person name="Yang S.-H."/>
            <person name="Kim Y.-J."/>
            <person name="Kwon K.K."/>
        </authorList>
    </citation>
    <scope>NUCLEOTIDE SEQUENCE</scope>
    <source>
        <strain evidence="11">ES005</strain>
    </source>
</reference>
<evidence type="ECO:0000256" key="5">
    <source>
        <dbReference type="ARBA" id="ARBA00022840"/>
    </source>
</evidence>
<dbReference type="NCBIfam" id="TIGR00017">
    <property type="entry name" value="cmk"/>
    <property type="match status" value="1"/>
</dbReference>
<dbReference type="GO" id="GO:0006220">
    <property type="term" value="P:pyrimidine nucleotide metabolic process"/>
    <property type="evidence" value="ECO:0007669"/>
    <property type="project" value="UniProtKB-UniRule"/>
</dbReference>
<feature type="domain" description="Cytidylate kinase" evidence="10">
    <location>
        <begin position="3"/>
        <end position="212"/>
    </location>
</feature>
<accession>A0A975AHX7</accession>
<evidence type="ECO:0000256" key="7">
    <source>
        <dbReference type="ARBA" id="ARBA00048478"/>
    </source>
</evidence>
<evidence type="ECO:0000256" key="3">
    <source>
        <dbReference type="ARBA" id="ARBA00022741"/>
    </source>
</evidence>
<dbReference type="EMBL" id="CP071444">
    <property type="protein sequence ID" value="QSX08902.1"/>
    <property type="molecule type" value="Genomic_DNA"/>
</dbReference>
<dbReference type="GO" id="GO:0015949">
    <property type="term" value="P:nucleobase-containing small molecule interconversion"/>
    <property type="evidence" value="ECO:0007669"/>
    <property type="project" value="TreeGrafter"/>
</dbReference>
<dbReference type="CDD" id="cd02020">
    <property type="entry name" value="CMPK"/>
    <property type="match status" value="1"/>
</dbReference>
<feature type="binding site" evidence="8">
    <location>
        <begin position="7"/>
        <end position="15"/>
    </location>
    <ligand>
        <name>ATP</name>
        <dbReference type="ChEBI" id="CHEBI:30616"/>
    </ligand>
</feature>
<sequence>MKIAIDGPAGAGKSTIAKLVAAALGIDYLDTGAMYRAVALQVLKGDKDPEDPVQVLETAKKAEISFMNNQICVQGENVGEAIRTPQVNRLVSKVAKIPELREWMVEKQREISRTNDVIMDGRDIGSVVLPDADHKFYLDASIDIRARRRYDEQPENKDGQSLEDIKEDIRRRDAEDRNRLVGPLTIAHDAIVIDTSHMGVDEVVAMILKRIKE</sequence>
<comment type="catalytic activity">
    <reaction evidence="7 8">
        <text>CMP + ATP = CDP + ADP</text>
        <dbReference type="Rhea" id="RHEA:11600"/>
        <dbReference type="ChEBI" id="CHEBI:30616"/>
        <dbReference type="ChEBI" id="CHEBI:58069"/>
        <dbReference type="ChEBI" id="CHEBI:60377"/>
        <dbReference type="ChEBI" id="CHEBI:456216"/>
        <dbReference type="EC" id="2.7.4.25"/>
    </reaction>
</comment>
<feature type="region of interest" description="Disordered" evidence="9">
    <location>
        <begin position="149"/>
        <end position="169"/>
    </location>
</feature>
<evidence type="ECO:0000259" key="10">
    <source>
        <dbReference type="Pfam" id="PF02224"/>
    </source>
</evidence>